<keyword evidence="5" id="KW-0055">Arginine biosynthesis</keyword>
<comment type="caution">
    <text evidence="5">Lacks conserved residue(s) required for the propagation of feature annotation.</text>
</comment>
<dbReference type="GO" id="GO:0003992">
    <property type="term" value="F:N2-acetyl-L-ornithine:2-oxoglutarate 5-aminotransferase activity"/>
    <property type="evidence" value="ECO:0007669"/>
    <property type="project" value="UniProtKB-UniRule"/>
</dbReference>
<comment type="caution">
    <text evidence="6">The sequence shown here is derived from an EMBL/GenBank/DDBJ whole genome shotgun (WGS) entry which is preliminary data.</text>
</comment>
<feature type="binding site" evidence="5">
    <location>
        <position position="285"/>
    </location>
    <ligand>
        <name>pyridoxal 5'-phosphate</name>
        <dbReference type="ChEBI" id="CHEBI:597326"/>
    </ligand>
</feature>
<comment type="cofactor">
    <cofactor evidence="5">
        <name>pyridoxal 5'-phosphate</name>
        <dbReference type="ChEBI" id="CHEBI:597326"/>
    </cofactor>
    <text evidence="5">Binds 1 pyridoxal phosphate per subunit.</text>
</comment>
<reference evidence="6" key="2">
    <citation type="journal article" date="2021" name="PeerJ">
        <title>Extensive microbial diversity within the chicken gut microbiome revealed by metagenomics and culture.</title>
        <authorList>
            <person name="Gilroy R."/>
            <person name="Ravi A."/>
            <person name="Getino M."/>
            <person name="Pursley I."/>
            <person name="Horton D.L."/>
            <person name="Alikhan N.F."/>
            <person name="Baker D."/>
            <person name="Gharbi K."/>
            <person name="Hall N."/>
            <person name="Watson M."/>
            <person name="Adriaenssens E.M."/>
            <person name="Foster-Nyarko E."/>
            <person name="Jarju S."/>
            <person name="Secka A."/>
            <person name="Antonio M."/>
            <person name="Oren A."/>
            <person name="Chaudhuri R.R."/>
            <person name="La Ragione R."/>
            <person name="Hildebrand F."/>
            <person name="Pallen M.J."/>
        </authorList>
    </citation>
    <scope>NUCLEOTIDE SEQUENCE</scope>
    <source>
        <strain evidence="6">ChiSxjej2B14-8506</strain>
    </source>
</reference>
<evidence type="ECO:0000313" key="7">
    <source>
        <dbReference type="Proteomes" id="UP000824123"/>
    </source>
</evidence>
<dbReference type="GO" id="GO:0006526">
    <property type="term" value="P:L-arginine biosynthetic process"/>
    <property type="evidence" value="ECO:0007669"/>
    <property type="project" value="UniProtKB-UniRule"/>
</dbReference>
<dbReference type="HAMAP" id="MF_01107">
    <property type="entry name" value="ArgD_aminotrans_3"/>
    <property type="match status" value="1"/>
</dbReference>
<comment type="subcellular location">
    <subcellularLocation>
        <location evidence="5">Cytoplasm</location>
    </subcellularLocation>
</comment>
<dbReference type="GO" id="GO:0030170">
    <property type="term" value="F:pyridoxal phosphate binding"/>
    <property type="evidence" value="ECO:0007669"/>
    <property type="project" value="InterPro"/>
</dbReference>
<feature type="binding site" evidence="5">
    <location>
        <position position="145"/>
    </location>
    <ligand>
        <name>N(2)-acetyl-L-ornithine</name>
        <dbReference type="ChEBI" id="CHEBI:57805"/>
    </ligand>
</feature>
<dbReference type="PANTHER" id="PTHR11986:SF79">
    <property type="entry name" value="ACETYLORNITHINE AMINOTRANSFERASE, MITOCHONDRIAL"/>
    <property type="match status" value="1"/>
</dbReference>
<dbReference type="InterPro" id="IPR015424">
    <property type="entry name" value="PyrdxlP-dep_Trfase"/>
</dbReference>
<dbReference type="PIRSF" id="PIRSF000521">
    <property type="entry name" value="Transaminase_4ab_Lys_Orn"/>
    <property type="match status" value="1"/>
</dbReference>
<dbReference type="CDD" id="cd00610">
    <property type="entry name" value="OAT_like"/>
    <property type="match status" value="1"/>
</dbReference>
<protein>
    <recommendedName>
        <fullName evidence="5">Acetylornithine aminotransferase</fullName>
        <shortName evidence="5">ACOAT</shortName>
        <ecNumber evidence="5">2.6.1.11</ecNumber>
    </recommendedName>
</protein>
<feature type="binding site" evidence="5">
    <location>
        <position position="142"/>
    </location>
    <ligand>
        <name>pyridoxal 5'-phosphate</name>
        <dbReference type="ChEBI" id="CHEBI:597326"/>
    </ligand>
</feature>
<evidence type="ECO:0000256" key="5">
    <source>
        <dbReference type="HAMAP-Rule" id="MF_01107"/>
    </source>
</evidence>
<keyword evidence="3 5" id="KW-0808">Transferase</keyword>
<dbReference type="EC" id="2.6.1.11" evidence="5"/>
<comment type="miscellaneous">
    <text evidence="5">May also have succinyldiaminopimelate aminotransferase activity, thus carrying out the corresponding step in lysine biosynthesis.</text>
</comment>
<dbReference type="InterPro" id="IPR015421">
    <property type="entry name" value="PyrdxlP-dep_Trfase_major"/>
</dbReference>
<comment type="subunit">
    <text evidence="5">Homodimer.</text>
</comment>
<dbReference type="PANTHER" id="PTHR11986">
    <property type="entry name" value="AMINOTRANSFERASE CLASS III"/>
    <property type="match status" value="1"/>
</dbReference>
<dbReference type="GO" id="GO:0042802">
    <property type="term" value="F:identical protein binding"/>
    <property type="evidence" value="ECO:0007669"/>
    <property type="project" value="TreeGrafter"/>
</dbReference>
<dbReference type="NCBIfam" id="TIGR00707">
    <property type="entry name" value="argD"/>
    <property type="match status" value="1"/>
</dbReference>
<accession>A0A9D1S3Y2</accession>
<keyword evidence="2 5" id="KW-0028">Amino-acid biosynthesis</keyword>
<dbReference type="GO" id="GO:0005737">
    <property type="term" value="C:cytoplasm"/>
    <property type="evidence" value="ECO:0007669"/>
    <property type="project" value="UniProtKB-SubCell"/>
</dbReference>
<dbReference type="AlphaFoldDB" id="A0A9D1S3Y2"/>
<comment type="pathway">
    <text evidence="5">Amino-acid biosynthesis; L-arginine biosynthesis; N(2)-acetyl-L-ornithine from L-glutamate: step 4/4.</text>
</comment>
<dbReference type="EMBL" id="DVNK01000013">
    <property type="protein sequence ID" value="HIU45966.1"/>
    <property type="molecule type" value="Genomic_DNA"/>
</dbReference>
<gene>
    <name evidence="5" type="primary">argD</name>
    <name evidence="6" type="ORF">IAC59_01745</name>
</gene>
<evidence type="ECO:0000256" key="3">
    <source>
        <dbReference type="ARBA" id="ARBA00022679"/>
    </source>
</evidence>
<dbReference type="PROSITE" id="PS00600">
    <property type="entry name" value="AA_TRANSFER_CLASS_3"/>
    <property type="match status" value="1"/>
</dbReference>
<dbReference type="Gene3D" id="3.90.1150.10">
    <property type="entry name" value="Aspartate Aminotransferase, domain 1"/>
    <property type="match status" value="1"/>
</dbReference>
<dbReference type="Proteomes" id="UP000824123">
    <property type="component" value="Unassembled WGS sequence"/>
</dbReference>
<keyword evidence="4 5" id="KW-0663">Pyridoxal phosphate</keyword>
<dbReference type="InterPro" id="IPR050103">
    <property type="entry name" value="Class-III_PLP-dep_AT"/>
</dbReference>
<dbReference type="InterPro" id="IPR015422">
    <property type="entry name" value="PyrdxlP-dep_Trfase_small"/>
</dbReference>
<dbReference type="Gene3D" id="3.40.640.10">
    <property type="entry name" value="Type I PLP-dependent aspartate aminotransferase-like (Major domain)"/>
    <property type="match status" value="1"/>
</dbReference>
<dbReference type="FunFam" id="3.40.640.10:FF:000004">
    <property type="entry name" value="Acetylornithine aminotransferase"/>
    <property type="match status" value="1"/>
</dbReference>
<evidence type="ECO:0000256" key="2">
    <source>
        <dbReference type="ARBA" id="ARBA00022605"/>
    </source>
</evidence>
<reference evidence="6" key="1">
    <citation type="submission" date="2020-10" db="EMBL/GenBank/DDBJ databases">
        <authorList>
            <person name="Gilroy R."/>
        </authorList>
    </citation>
    <scope>NUCLEOTIDE SEQUENCE</scope>
    <source>
        <strain evidence="6">ChiSxjej2B14-8506</strain>
    </source>
</reference>
<feature type="binding site" evidence="5">
    <location>
        <begin position="227"/>
        <end position="230"/>
    </location>
    <ligand>
        <name>pyridoxal 5'-phosphate</name>
        <dbReference type="ChEBI" id="CHEBI:597326"/>
    </ligand>
</feature>
<feature type="binding site" evidence="5">
    <location>
        <begin position="110"/>
        <end position="111"/>
    </location>
    <ligand>
        <name>pyridoxal 5'-phosphate</name>
        <dbReference type="ChEBI" id="CHEBI:597326"/>
    </ligand>
</feature>
<feature type="modified residue" description="N6-(pyridoxal phosphate)lysine" evidence="5">
    <location>
        <position position="256"/>
    </location>
</feature>
<keyword evidence="5" id="KW-0963">Cytoplasm</keyword>
<evidence type="ECO:0000256" key="1">
    <source>
        <dbReference type="ARBA" id="ARBA00022576"/>
    </source>
</evidence>
<dbReference type="SUPFAM" id="SSF53383">
    <property type="entry name" value="PLP-dependent transferases"/>
    <property type="match status" value="1"/>
</dbReference>
<proteinExistence type="inferred from homology"/>
<sequence>MTLEQIIALDKECFMNTFGDRVPVAFDHGCGATLTSLDGREYIDFLAGIAVNSLGHAHPALTRALHEQVDKLIHCTNIYYIEKQAELEQLLIKGISAPLGLKRMFMSNSGAEANECAIKLARKYFYDRGDNRTQIITARDSFHGRTLTTVAATGQEKYQKPYRPLIPGFEHVPFGDIDALAARVSDATCAVMLEVIQGESGVITASQDYFNQVQQLCRAHGALLIIDEIQTGVYRTGRFFGFENYGLEPDIISMAKALGGGVPVGATIAREQVAQAFTPGDHGGTFGGNPLACAAAVAVIKTVTAPGFAEHVLDTGAHFKAGLEALKSKYDCVRDVRGLGLMLGMELAAEVSGKQVVSALFERGFLCNCAGHNTLRFVPPLIIENSQVDALLDALDDVLAGC</sequence>
<comment type="similarity">
    <text evidence="5">Belongs to the class-III pyridoxal-phosphate-dependent aminotransferase family. ArgD subfamily.</text>
</comment>
<dbReference type="Pfam" id="PF00202">
    <property type="entry name" value="Aminotran_3"/>
    <property type="match status" value="1"/>
</dbReference>
<organism evidence="6 7">
    <name type="scientific">Candidatus Fimadaptatus faecigallinarum</name>
    <dbReference type="NCBI Taxonomy" id="2840814"/>
    <lineage>
        <taxon>Bacteria</taxon>
        <taxon>Bacillati</taxon>
        <taxon>Bacillota</taxon>
        <taxon>Clostridia</taxon>
        <taxon>Eubacteriales</taxon>
        <taxon>Candidatus Fimadaptatus</taxon>
    </lineage>
</organism>
<dbReference type="InterPro" id="IPR005814">
    <property type="entry name" value="Aminotrans_3"/>
</dbReference>
<dbReference type="InterPro" id="IPR004636">
    <property type="entry name" value="AcOrn/SuccOrn_fam"/>
</dbReference>
<evidence type="ECO:0000313" key="6">
    <source>
        <dbReference type="EMBL" id="HIU45966.1"/>
    </source>
</evidence>
<evidence type="ECO:0000256" key="4">
    <source>
        <dbReference type="ARBA" id="ARBA00022898"/>
    </source>
</evidence>
<dbReference type="NCBIfam" id="NF002325">
    <property type="entry name" value="PRK01278.1"/>
    <property type="match status" value="1"/>
</dbReference>
<keyword evidence="1 5" id="KW-0032">Aminotransferase</keyword>
<name>A0A9D1S3Y2_9FIRM</name>
<comment type="catalytic activity">
    <reaction evidence="5">
        <text>N(2)-acetyl-L-ornithine + 2-oxoglutarate = N-acetyl-L-glutamate 5-semialdehyde + L-glutamate</text>
        <dbReference type="Rhea" id="RHEA:18049"/>
        <dbReference type="ChEBI" id="CHEBI:16810"/>
        <dbReference type="ChEBI" id="CHEBI:29123"/>
        <dbReference type="ChEBI" id="CHEBI:29985"/>
        <dbReference type="ChEBI" id="CHEBI:57805"/>
        <dbReference type="EC" id="2.6.1.11"/>
    </reaction>
</comment>
<dbReference type="InterPro" id="IPR049704">
    <property type="entry name" value="Aminotrans_3_PPA_site"/>
</dbReference>